<evidence type="ECO:0000256" key="4">
    <source>
        <dbReference type="ARBA" id="ARBA00022982"/>
    </source>
</evidence>
<dbReference type="PANTHER" id="PTHR40942:SF4">
    <property type="entry name" value="CYTOCHROME C5"/>
    <property type="match status" value="1"/>
</dbReference>
<dbReference type="InterPro" id="IPR002323">
    <property type="entry name" value="Cyt_CIE"/>
</dbReference>
<keyword evidence="9" id="KW-1185">Reference proteome</keyword>
<dbReference type="GO" id="GO:0020037">
    <property type="term" value="F:heme binding"/>
    <property type="evidence" value="ECO:0007669"/>
    <property type="project" value="InterPro"/>
</dbReference>
<dbReference type="AlphaFoldDB" id="A0A4S4AQW7"/>
<gene>
    <name evidence="8" type="ORF">E6O51_08235</name>
</gene>
<dbReference type="Gene3D" id="1.10.760.10">
    <property type="entry name" value="Cytochrome c-like domain"/>
    <property type="match status" value="1"/>
</dbReference>
<evidence type="ECO:0000256" key="1">
    <source>
        <dbReference type="ARBA" id="ARBA00022448"/>
    </source>
</evidence>
<dbReference type="PROSITE" id="PS51007">
    <property type="entry name" value="CYTC"/>
    <property type="match status" value="1"/>
</dbReference>
<dbReference type="EMBL" id="SSOD01000005">
    <property type="protein sequence ID" value="THF62134.1"/>
    <property type="molecule type" value="Genomic_DNA"/>
</dbReference>
<keyword evidence="4" id="KW-0249">Electron transport</keyword>
<organism evidence="8 9">
    <name type="scientific">Pseudothauera rhizosphaerae</name>
    <dbReference type="NCBI Taxonomy" id="2565932"/>
    <lineage>
        <taxon>Bacteria</taxon>
        <taxon>Pseudomonadati</taxon>
        <taxon>Pseudomonadota</taxon>
        <taxon>Betaproteobacteria</taxon>
        <taxon>Rhodocyclales</taxon>
        <taxon>Zoogloeaceae</taxon>
        <taxon>Pseudothauera</taxon>
    </lineage>
</organism>
<evidence type="ECO:0000259" key="7">
    <source>
        <dbReference type="PROSITE" id="PS51007"/>
    </source>
</evidence>
<feature type="domain" description="Cytochrome c" evidence="7">
    <location>
        <begin position="62"/>
        <end position="142"/>
    </location>
</feature>
<evidence type="ECO:0000313" key="8">
    <source>
        <dbReference type="EMBL" id="THF62134.1"/>
    </source>
</evidence>
<evidence type="ECO:0000256" key="2">
    <source>
        <dbReference type="ARBA" id="ARBA00022617"/>
    </source>
</evidence>
<protein>
    <submittedName>
        <fullName evidence="8">Cytochrome c5 family protein</fullName>
    </submittedName>
</protein>
<dbReference type="Pfam" id="PF13442">
    <property type="entry name" value="Cytochrome_CBB3"/>
    <property type="match status" value="1"/>
</dbReference>
<dbReference type="GO" id="GO:0009055">
    <property type="term" value="F:electron transfer activity"/>
    <property type="evidence" value="ECO:0007669"/>
    <property type="project" value="InterPro"/>
</dbReference>
<proteinExistence type="predicted"/>
<evidence type="ECO:0000256" key="3">
    <source>
        <dbReference type="ARBA" id="ARBA00022723"/>
    </source>
</evidence>
<dbReference type="RefSeq" id="WP_136384497.1">
    <property type="nucleotide sequence ID" value="NZ_SSOD01000005.1"/>
</dbReference>
<dbReference type="Proteomes" id="UP000307956">
    <property type="component" value="Unassembled WGS sequence"/>
</dbReference>
<keyword evidence="2 6" id="KW-0349">Heme</keyword>
<name>A0A4S4AQW7_9RHOO</name>
<dbReference type="PANTHER" id="PTHR40942">
    <property type="match status" value="1"/>
</dbReference>
<accession>A0A4S4AQW7</accession>
<dbReference type="SUPFAM" id="SSF46626">
    <property type="entry name" value="Cytochrome c"/>
    <property type="match status" value="1"/>
</dbReference>
<dbReference type="GO" id="GO:0005506">
    <property type="term" value="F:iron ion binding"/>
    <property type="evidence" value="ECO:0007669"/>
    <property type="project" value="InterPro"/>
</dbReference>
<dbReference type="InterPro" id="IPR036909">
    <property type="entry name" value="Cyt_c-like_dom_sf"/>
</dbReference>
<keyword evidence="1" id="KW-0813">Transport</keyword>
<keyword evidence="3 6" id="KW-0479">Metal-binding</keyword>
<dbReference type="OrthoDB" id="9814708at2"/>
<comment type="caution">
    <text evidence="8">The sequence shown here is derived from an EMBL/GenBank/DDBJ whole genome shotgun (WGS) entry which is preliminary data.</text>
</comment>
<evidence type="ECO:0000313" key="9">
    <source>
        <dbReference type="Proteomes" id="UP000307956"/>
    </source>
</evidence>
<evidence type="ECO:0000256" key="6">
    <source>
        <dbReference type="PROSITE-ProRule" id="PRU00433"/>
    </source>
</evidence>
<dbReference type="InterPro" id="IPR009056">
    <property type="entry name" value="Cyt_c-like_dom"/>
</dbReference>
<reference evidence="8 9" key="1">
    <citation type="submission" date="2019-04" db="EMBL/GenBank/DDBJ databases">
        <title>Azoarcus rhizosphaerae sp. nov. isolated from rhizosphere of Ficus religiosa.</title>
        <authorList>
            <person name="Lin S.-Y."/>
            <person name="Hameed A."/>
            <person name="Hsu Y.-H."/>
            <person name="Young C.-C."/>
        </authorList>
    </citation>
    <scope>NUCLEOTIDE SEQUENCE [LARGE SCALE GENOMIC DNA]</scope>
    <source>
        <strain evidence="8 9">CC-YHH848</strain>
    </source>
</reference>
<dbReference type="PRINTS" id="PR00607">
    <property type="entry name" value="CYTCHROMECIE"/>
</dbReference>
<keyword evidence="5 6" id="KW-0408">Iron</keyword>
<evidence type="ECO:0000256" key="5">
    <source>
        <dbReference type="ARBA" id="ARBA00023004"/>
    </source>
</evidence>
<sequence>MSEHCATRAAQRPLSLALPVVAVVAASLLAGCGKPPEVDPEVTASAIAPVARIELKVEKVAAGSRTGEQIYNAVCTACHATGVLGAPTTGDAGQWAPRLGKGLDALVASVTNGLNAMPPKGGATDLTDAEVVRATAYLANTAGAGFTEPPVE</sequence>